<comment type="caution">
    <text evidence="1">The sequence shown here is derived from an EMBL/GenBank/DDBJ whole genome shotgun (WGS) entry which is preliminary data.</text>
</comment>
<dbReference type="KEGG" id="tasa:A1Q1_03860"/>
<organism evidence="1 2">
    <name type="scientific">Trichosporon asahii var. asahii (strain ATCC 90039 / CBS 2479 / JCM 2466 / KCTC 7840 / NBRC 103889/ NCYC 2677 / UAMH 7654)</name>
    <name type="common">Yeast</name>
    <dbReference type="NCBI Taxonomy" id="1186058"/>
    <lineage>
        <taxon>Eukaryota</taxon>
        <taxon>Fungi</taxon>
        <taxon>Dikarya</taxon>
        <taxon>Basidiomycota</taxon>
        <taxon>Agaricomycotina</taxon>
        <taxon>Tremellomycetes</taxon>
        <taxon>Trichosporonales</taxon>
        <taxon>Trichosporonaceae</taxon>
        <taxon>Trichosporon</taxon>
    </lineage>
</organism>
<evidence type="ECO:0000313" key="1">
    <source>
        <dbReference type="EMBL" id="EJT47389.1"/>
    </source>
</evidence>
<dbReference type="HOGENOM" id="CLU_2905768_0_0_1"/>
<sequence length="62" mass="6789">MMAGADSSESNVSSYVTRTGVDDRCVTDEAVHAKMRRGELRANPLANLQICLTRELPTPHES</sequence>
<accession>J6ES80</accession>
<dbReference type="EMBL" id="ALBS01000256">
    <property type="protein sequence ID" value="EJT47389.1"/>
    <property type="molecule type" value="Genomic_DNA"/>
</dbReference>
<reference evidence="1 2" key="1">
    <citation type="journal article" date="2012" name="Eukaryot. Cell">
        <title>Draft genome sequence of CBS 2479, the standard type strain of Trichosporon asahii.</title>
        <authorList>
            <person name="Yang R.Y."/>
            <person name="Li H.T."/>
            <person name="Zhu H."/>
            <person name="Zhou G.P."/>
            <person name="Wang M."/>
            <person name="Wang L."/>
        </authorList>
    </citation>
    <scope>NUCLEOTIDE SEQUENCE [LARGE SCALE GENOMIC DNA]</scope>
    <source>
        <strain evidence="2">ATCC 90039 / CBS 2479 / JCM 2466 / KCTC 7840 / NCYC 2677 / UAMH 7654</strain>
    </source>
</reference>
<dbReference type="VEuPathDB" id="FungiDB:A1Q1_03860"/>
<evidence type="ECO:0000313" key="2">
    <source>
        <dbReference type="Proteomes" id="UP000002748"/>
    </source>
</evidence>
<dbReference type="AlphaFoldDB" id="J6ES80"/>
<name>J6ES80_TRIAS</name>
<dbReference type="Proteomes" id="UP000002748">
    <property type="component" value="Unassembled WGS sequence"/>
</dbReference>
<gene>
    <name evidence="1" type="ORF">A1Q1_03860</name>
</gene>
<dbReference type="RefSeq" id="XP_014177760.1">
    <property type="nucleotide sequence ID" value="XM_014322285.1"/>
</dbReference>
<dbReference type="GeneID" id="25987373"/>
<protein>
    <submittedName>
        <fullName evidence="1">Uncharacterized protein</fullName>
    </submittedName>
</protein>
<proteinExistence type="predicted"/>